<evidence type="ECO:0000256" key="6">
    <source>
        <dbReference type="SAM" id="SignalP"/>
    </source>
</evidence>
<dbReference type="Pfam" id="PF02838">
    <property type="entry name" value="Glyco_hydro_20b"/>
    <property type="match status" value="1"/>
</dbReference>
<dbReference type="RefSeq" id="WP_231003170.1">
    <property type="nucleotide sequence ID" value="NZ_JAJNEC010000004.1"/>
</dbReference>
<evidence type="ECO:0000259" key="8">
    <source>
        <dbReference type="Pfam" id="PF02838"/>
    </source>
</evidence>
<evidence type="ECO:0000256" key="4">
    <source>
        <dbReference type="ARBA" id="ARBA00022801"/>
    </source>
</evidence>
<dbReference type="Proteomes" id="UP001199816">
    <property type="component" value="Unassembled WGS sequence"/>
</dbReference>
<organism evidence="10 11">
    <name type="scientific">Niabella pedocola</name>
    <dbReference type="NCBI Taxonomy" id="1752077"/>
    <lineage>
        <taxon>Bacteria</taxon>
        <taxon>Pseudomonadati</taxon>
        <taxon>Bacteroidota</taxon>
        <taxon>Chitinophagia</taxon>
        <taxon>Chitinophagales</taxon>
        <taxon>Chitinophagaceae</taxon>
        <taxon>Niabella</taxon>
    </lineage>
</organism>
<feature type="domain" description="GH29D-like beta-sandwich" evidence="9">
    <location>
        <begin position="560"/>
        <end position="620"/>
    </location>
</feature>
<evidence type="ECO:0000313" key="10">
    <source>
        <dbReference type="EMBL" id="MCD2422267.1"/>
    </source>
</evidence>
<name>A0ABS8PPK9_9BACT</name>
<comment type="catalytic activity">
    <reaction evidence="1">
        <text>Hydrolysis of terminal non-reducing N-acetyl-D-hexosamine residues in N-acetyl-beta-D-hexosaminides.</text>
        <dbReference type="EC" id="3.2.1.52"/>
    </reaction>
</comment>
<feature type="signal peptide" evidence="6">
    <location>
        <begin position="1"/>
        <end position="31"/>
    </location>
</feature>
<dbReference type="SUPFAM" id="SSF51445">
    <property type="entry name" value="(Trans)glycosidases"/>
    <property type="match status" value="1"/>
</dbReference>
<keyword evidence="4" id="KW-0378">Hydrolase</keyword>
<accession>A0ABS8PPK9</accession>
<gene>
    <name evidence="10" type="ORF">LQ567_05795</name>
</gene>
<dbReference type="Pfam" id="PF13290">
    <property type="entry name" value="CHB_HEX_C_1"/>
    <property type="match status" value="1"/>
</dbReference>
<dbReference type="InterPro" id="IPR059177">
    <property type="entry name" value="GH29D-like_dom"/>
</dbReference>
<comment type="similarity">
    <text evidence="2">Belongs to the glycosyl hydrolase 20 family.</text>
</comment>
<dbReference type="PANTHER" id="PTHR22600">
    <property type="entry name" value="BETA-HEXOSAMINIDASE"/>
    <property type="match status" value="1"/>
</dbReference>
<dbReference type="Gene3D" id="3.20.20.80">
    <property type="entry name" value="Glycosidases"/>
    <property type="match status" value="1"/>
</dbReference>
<dbReference type="InterPro" id="IPR017853">
    <property type="entry name" value="GH"/>
</dbReference>
<dbReference type="PRINTS" id="PR00738">
    <property type="entry name" value="GLHYDRLASE20"/>
</dbReference>
<evidence type="ECO:0000256" key="5">
    <source>
        <dbReference type="ARBA" id="ARBA00023295"/>
    </source>
</evidence>
<reference evidence="10 11" key="1">
    <citation type="submission" date="2021-11" db="EMBL/GenBank/DDBJ databases">
        <title>Genomic of Niabella pedocola.</title>
        <authorList>
            <person name="Wu T."/>
        </authorList>
    </citation>
    <scope>NUCLEOTIDE SEQUENCE [LARGE SCALE GENOMIC DNA]</scope>
    <source>
        <strain evidence="10 11">JCM 31011</strain>
    </source>
</reference>
<dbReference type="EC" id="3.2.1.52" evidence="3"/>
<evidence type="ECO:0000256" key="2">
    <source>
        <dbReference type="ARBA" id="ARBA00006285"/>
    </source>
</evidence>
<feature type="chain" id="PRO_5046230347" description="beta-N-acetylhexosaminidase" evidence="6">
    <location>
        <begin position="32"/>
        <end position="627"/>
    </location>
</feature>
<dbReference type="Pfam" id="PF00728">
    <property type="entry name" value="Glyco_hydro_20"/>
    <property type="match status" value="1"/>
</dbReference>
<dbReference type="PANTHER" id="PTHR22600:SF57">
    <property type="entry name" value="BETA-N-ACETYLHEXOSAMINIDASE"/>
    <property type="match status" value="1"/>
</dbReference>
<protein>
    <recommendedName>
        <fullName evidence="3">beta-N-acetylhexosaminidase</fullName>
        <ecNumber evidence="3">3.2.1.52</ecNumber>
    </recommendedName>
</protein>
<evidence type="ECO:0000256" key="3">
    <source>
        <dbReference type="ARBA" id="ARBA00012663"/>
    </source>
</evidence>
<keyword evidence="5" id="KW-0326">Glycosidase</keyword>
<dbReference type="InterPro" id="IPR025705">
    <property type="entry name" value="Beta_hexosaminidase_sua/sub"/>
</dbReference>
<dbReference type="SUPFAM" id="SSF55545">
    <property type="entry name" value="beta-N-acetylhexosaminidase-like domain"/>
    <property type="match status" value="1"/>
</dbReference>
<keyword evidence="6" id="KW-0732">Signal</keyword>
<keyword evidence="11" id="KW-1185">Reference proteome</keyword>
<dbReference type="EMBL" id="JAJNEC010000004">
    <property type="protein sequence ID" value="MCD2422267.1"/>
    <property type="molecule type" value="Genomic_DNA"/>
</dbReference>
<dbReference type="CDD" id="cd06563">
    <property type="entry name" value="GH20_chitobiase-like"/>
    <property type="match status" value="1"/>
</dbReference>
<comment type="caution">
    <text evidence="10">The sequence shown here is derived from an EMBL/GenBank/DDBJ whole genome shotgun (WGS) entry which is preliminary data.</text>
</comment>
<feature type="domain" description="Beta-hexosaminidase bacterial type N-terminal" evidence="8">
    <location>
        <begin position="39"/>
        <end position="170"/>
    </location>
</feature>
<dbReference type="InterPro" id="IPR015882">
    <property type="entry name" value="HEX_bac_N"/>
</dbReference>
<evidence type="ECO:0000259" key="7">
    <source>
        <dbReference type="Pfam" id="PF00728"/>
    </source>
</evidence>
<dbReference type="InterPro" id="IPR029018">
    <property type="entry name" value="Hex-like_dom2"/>
</dbReference>
<dbReference type="InterPro" id="IPR015883">
    <property type="entry name" value="Glyco_hydro_20_cat"/>
</dbReference>
<dbReference type="Gene3D" id="3.30.379.10">
    <property type="entry name" value="Chitobiase/beta-hexosaminidase domain 2-like"/>
    <property type="match status" value="1"/>
</dbReference>
<feature type="domain" description="Glycoside hydrolase family 20 catalytic" evidence="7">
    <location>
        <begin position="174"/>
        <end position="517"/>
    </location>
</feature>
<proteinExistence type="inferred from homology"/>
<sequence>MKQRLAFVTIDNKPVLHFLLLLCCFFAWDHAAAQIKNEPAIIPRPAVITTQPGFFQLNAATKIGVPSGNAPARKLGELLSQAIKDQTGLLIPVAEKNGPASNTLFIDLGKPDSMGKEGYQLTVQNKSIVLRASESNGAFYGIQTLLQLLPSGQSALTTRPVPIPAVTIIDRPRFEWRGLMLDCGRYYYSMNFLKKLIDYMAMHKMNVFHWHLTEDHGWRLEIKKYPKLTDIGAWRTTTEFSQGRLNGTPTGGYYTQEQAKELVAYAAARYVTIVPEIEMPGHASAALVAYPELSCTGGPFKTLTRWGIQKEIFCAGNEKTFAFLEDVLKEVTAIFPGAVIHMGGDEAPKDRWKSCPKCQQRIRDEHLKDEHELQSYFVKRVEKIFTAQKRNYIGWDEILEGGLAPNAWVMSWRGIKGGIEAARQRHNVVMAPYDYYYLDYYQGKPSLEPNAIFDHAINTLEKVYGFEPCPQELTAEEARFIKGVQGNVWSEFIHTPEKVEYMTFPRAAAIAETGWTPKERKHWTDFARRMETQYQRYDGLNINYAKSAYNVWQTTVLDSVTNTAAISFKTNSYQPEIRYSTDGNEPTAQSTLYTGPFKVKAPVLIKSATFKNGKMISKVYEEAVLRK</sequence>
<evidence type="ECO:0000256" key="1">
    <source>
        <dbReference type="ARBA" id="ARBA00001231"/>
    </source>
</evidence>
<evidence type="ECO:0000259" key="9">
    <source>
        <dbReference type="Pfam" id="PF13290"/>
    </source>
</evidence>
<evidence type="ECO:0000313" key="11">
    <source>
        <dbReference type="Proteomes" id="UP001199816"/>
    </source>
</evidence>